<evidence type="ECO:0000256" key="2">
    <source>
        <dbReference type="ARBA" id="ARBA00022801"/>
    </source>
</evidence>
<dbReference type="Proteomes" id="UP000653305">
    <property type="component" value="Unassembled WGS sequence"/>
</dbReference>
<dbReference type="GO" id="GO:0005737">
    <property type="term" value="C:cytoplasm"/>
    <property type="evidence" value="ECO:0007669"/>
    <property type="project" value="TreeGrafter"/>
</dbReference>
<dbReference type="FunFam" id="3.30.420.10:FF:000054">
    <property type="entry name" value="Werner Syndrome-like exonuclease"/>
    <property type="match status" value="1"/>
</dbReference>
<dbReference type="EMBL" id="BMAC01000097">
    <property type="protein sequence ID" value="GFP85033.1"/>
    <property type="molecule type" value="Genomic_DNA"/>
</dbReference>
<dbReference type="Gene3D" id="3.30.420.10">
    <property type="entry name" value="Ribonuclease H-like superfamily/Ribonuclease H"/>
    <property type="match status" value="1"/>
</dbReference>
<dbReference type="GO" id="GO:0003676">
    <property type="term" value="F:nucleic acid binding"/>
    <property type="evidence" value="ECO:0007669"/>
    <property type="project" value="InterPro"/>
</dbReference>
<evidence type="ECO:0000256" key="1">
    <source>
        <dbReference type="ARBA" id="ARBA00022722"/>
    </source>
</evidence>
<dbReference type="OrthoDB" id="1920326at2759"/>
<protein>
    <submittedName>
        <fullName evidence="4">Werner syndrome-like exonuclease</fullName>
    </submittedName>
</protein>
<dbReference type="CDD" id="cd06141">
    <property type="entry name" value="WRN_exo"/>
    <property type="match status" value="1"/>
</dbReference>
<feature type="domain" description="3'-5' exonuclease" evidence="3">
    <location>
        <begin position="29"/>
        <end position="213"/>
    </location>
</feature>
<dbReference type="InterPro" id="IPR036397">
    <property type="entry name" value="RNaseH_sf"/>
</dbReference>
<dbReference type="AlphaFoldDB" id="A0A830BLE2"/>
<keyword evidence="4" id="KW-0269">Exonuclease</keyword>
<dbReference type="PANTHER" id="PTHR13620">
    <property type="entry name" value="3-5 EXONUCLEASE"/>
    <property type="match status" value="1"/>
</dbReference>
<evidence type="ECO:0000259" key="3">
    <source>
        <dbReference type="SMART" id="SM00474"/>
    </source>
</evidence>
<dbReference type="GO" id="GO:0006139">
    <property type="term" value="P:nucleobase-containing compound metabolic process"/>
    <property type="evidence" value="ECO:0007669"/>
    <property type="project" value="InterPro"/>
</dbReference>
<dbReference type="GO" id="GO:0008408">
    <property type="term" value="F:3'-5' exonuclease activity"/>
    <property type="evidence" value="ECO:0007669"/>
    <property type="project" value="InterPro"/>
</dbReference>
<dbReference type="InterPro" id="IPR002562">
    <property type="entry name" value="3'-5'_exonuclease_dom"/>
</dbReference>
<organism evidence="4 5">
    <name type="scientific">Phtheirospermum japonicum</name>
    <dbReference type="NCBI Taxonomy" id="374723"/>
    <lineage>
        <taxon>Eukaryota</taxon>
        <taxon>Viridiplantae</taxon>
        <taxon>Streptophyta</taxon>
        <taxon>Embryophyta</taxon>
        <taxon>Tracheophyta</taxon>
        <taxon>Spermatophyta</taxon>
        <taxon>Magnoliopsida</taxon>
        <taxon>eudicotyledons</taxon>
        <taxon>Gunneridae</taxon>
        <taxon>Pentapetalae</taxon>
        <taxon>asterids</taxon>
        <taxon>lamiids</taxon>
        <taxon>Lamiales</taxon>
        <taxon>Orobanchaceae</taxon>
        <taxon>Orobanchaceae incertae sedis</taxon>
        <taxon>Phtheirospermum</taxon>
    </lineage>
</organism>
<keyword evidence="2" id="KW-0378">Hydrolase</keyword>
<comment type="caution">
    <text evidence="4">The sequence shown here is derived from an EMBL/GenBank/DDBJ whole genome shotgun (WGS) entry which is preliminary data.</text>
</comment>
<keyword evidence="5" id="KW-1185">Reference proteome</keyword>
<sequence length="213" mass="24296">MATYITNHDLPYDTHNTYDVFFSGDTIFTTVTADPATVSSWISDIRSIHHYRLRNLIVGLDVEWRPSYTRNLQNPVATVQICVGRRCLVYQIIHTDYIPQSLADFLSDDDFTFVGVSVQSDLDKLDAEYGIGRYARSVDLRRLAADAYGRAELKQAGMKYLASLVLGKEVEKPRRVTMSNWDNRWLTDDQVLYACIDAFVSFEIGRVLNASSY</sequence>
<evidence type="ECO:0000313" key="5">
    <source>
        <dbReference type="Proteomes" id="UP000653305"/>
    </source>
</evidence>
<keyword evidence="1" id="KW-0540">Nuclease</keyword>
<dbReference type="Pfam" id="PF01612">
    <property type="entry name" value="DNA_pol_A_exo1"/>
    <property type="match status" value="1"/>
</dbReference>
<dbReference type="SMART" id="SM00474">
    <property type="entry name" value="35EXOc"/>
    <property type="match status" value="1"/>
</dbReference>
<name>A0A830BLE2_9LAMI</name>
<dbReference type="PANTHER" id="PTHR13620:SF105">
    <property type="entry name" value="OS01G0737700 PROTEIN"/>
    <property type="match status" value="1"/>
</dbReference>
<proteinExistence type="predicted"/>
<gene>
    <name evidence="4" type="ORF">PHJA_000647100</name>
</gene>
<evidence type="ECO:0000313" key="4">
    <source>
        <dbReference type="EMBL" id="GFP85033.1"/>
    </source>
</evidence>
<dbReference type="InterPro" id="IPR012337">
    <property type="entry name" value="RNaseH-like_sf"/>
</dbReference>
<reference evidence="4" key="1">
    <citation type="submission" date="2020-07" db="EMBL/GenBank/DDBJ databases">
        <title>Ethylene signaling mediates host invasion by parasitic plants.</title>
        <authorList>
            <person name="Yoshida S."/>
        </authorList>
    </citation>
    <scope>NUCLEOTIDE SEQUENCE</scope>
    <source>
        <strain evidence="4">Okayama</strain>
    </source>
</reference>
<accession>A0A830BLE2</accession>
<dbReference type="SUPFAM" id="SSF53098">
    <property type="entry name" value="Ribonuclease H-like"/>
    <property type="match status" value="1"/>
</dbReference>
<dbReference type="InterPro" id="IPR051132">
    <property type="entry name" value="3-5_Exonuclease_domain"/>
</dbReference>
<dbReference type="GO" id="GO:0005634">
    <property type="term" value="C:nucleus"/>
    <property type="evidence" value="ECO:0007669"/>
    <property type="project" value="TreeGrafter"/>
</dbReference>